<evidence type="ECO:0000256" key="4">
    <source>
        <dbReference type="SAM" id="SignalP"/>
    </source>
</evidence>
<keyword evidence="7" id="KW-1185">Reference proteome</keyword>
<dbReference type="GO" id="GO:0005576">
    <property type="term" value="C:extracellular region"/>
    <property type="evidence" value="ECO:0007669"/>
    <property type="project" value="UniProtKB-SubCell"/>
</dbReference>
<evidence type="ECO:0000256" key="3">
    <source>
        <dbReference type="ARBA" id="ARBA00022525"/>
    </source>
</evidence>
<organism evidence="6 7">
    <name type="scientific">Halocaridina rubra</name>
    <name type="common">Hawaiian red shrimp</name>
    <dbReference type="NCBI Taxonomy" id="373956"/>
    <lineage>
        <taxon>Eukaryota</taxon>
        <taxon>Metazoa</taxon>
        <taxon>Ecdysozoa</taxon>
        <taxon>Arthropoda</taxon>
        <taxon>Crustacea</taxon>
        <taxon>Multicrustacea</taxon>
        <taxon>Malacostraca</taxon>
        <taxon>Eumalacostraca</taxon>
        <taxon>Eucarida</taxon>
        <taxon>Decapoda</taxon>
        <taxon>Pleocyemata</taxon>
        <taxon>Caridea</taxon>
        <taxon>Atyoidea</taxon>
        <taxon>Atyidae</taxon>
        <taxon>Halocaridina</taxon>
    </lineage>
</organism>
<evidence type="ECO:0000313" key="7">
    <source>
        <dbReference type="Proteomes" id="UP001381693"/>
    </source>
</evidence>
<dbReference type="PANTHER" id="PTHR11306">
    <property type="entry name" value="NIEMANN PICK TYPE C2 PROTEIN NPC2-RELATED"/>
    <property type="match status" value="1"/>
</dbReference>
<dbReference type="GO" id="GO:0032934">
    <property type="term" value="F:sterol binding"/>
    <property type="evidence" value="ECO:0007669"/>
    <property type="project" value="InterPro"/>
</dbReference>
<evidence type="ECO:0000313" key="6">
    <source>
        <dbReference type="EMBL" id="KAK7041664.1"/>
    </source>
</evidence>
<dbReference type="SUPFAM" id="SSF81296">
    <property type="entry name" value="E set domains"/>
    <property type="match status" value="1"/>
</dbReference>
<feature type="domain" description="MD-2-related lipid-recognition" evidence="5">
    <location>
        <begin position="28"/>
        <end position="151"/>
    </location>
</feature>
<name>A0AAN8WHB5_HALRR</name>
<dbReference type="EMBL" id="JAXCGZ010021887">
    <property type="protein sequence ID" value="KAK7041664.1"/>
    <property type="molecule type" value="Genomic_DNA"/>
</dbReference>
<dbReference type="GO" id="GO:0015918">
    <property type="term" value="P:sterol transport"/>
    <property type="evidence" value="ECO:0007669"/>
    <property type="project" value="InterPro"/>
</dbReference>
<dbReference type="PANTHER" id="PTHR11306:SF55">
    <property type="entry name" value="GEO08227P1-RELATED"/>
    <property type="match status" value="1"/>
</dbReference>
<dbReference type="SMART" id="SM00737">
    <property type="entry name" value="ML"/>
    <property type="match status" value="1"/>
</dbReference>
<dbReference type="FunFam" id="2.60.40.770:FF:000001">
    <property type="entry name" value="NPC intracellular cholesterol transporter 2"/>
    <property type="match status" value="1"/>
</dbReference>
<keyword evidence="3" id="KW-0964">Secreted</keyword>
<evidence type="ECO:0000256" key="2">
    <source>
        <dbReference type="ARBA" id="ARBA00006370"/>
    </source>
</evidence>
<dbReference type="InterPro" id="IPR039670">
    <property type="entry name" value="NPC2-like"/>
</dbReference>
<evidence type="ECO:0000259" key="5">
    <source>
        <dbReference type="SMART" id="SM00737"/>
    </source>
</evidence>
<comment type="subcellular location">
    <subcellularLocation>
        <location evidence="1">Secreted</location>
    </subcellularLocation>
</comment>
<dbReference type="Gene3D" id="2.60.40.770">
    <property type="match status" value="1"/>
</dbReference>
<gene>
    <name evidence="6" type="ORF">SK128_001851</name>
</gene>
<keyword evidence="4" id="KW-0732">Signal</keyword>
<dbReference type="InterPro" id="IPR014756">
    <property type="entry name" value="Ig_E-set"/>
</dbReference>
<reference evidence="6 7" key="1">
    <citation type="submission" date="2023-11" db="EMBL/GenBank/DDBJ databases">
        <title>Halocaridina rubra genome assembly.</title>
        <authorList>
            <person name="Smith C."/>
        </authorList>
    </citation>
    <scope>NUCLEOTIDE SEQUENCE [LARGE SCALE GENOMIC DNA]</scope>
    <source>
        <strain evidence="6">EP-1</strain>
        <tissue evidence="6">Whole</tissue>
    </source>
</reference>
<feature type="signal peptide" evidence="4">
    <location>
        <begin position="1"/>
        <end position="21"/>
    </location>
</feature>
<evidence type="ECO:0000256" key="1">
    <source>
        <dbReference type="ARBA" id="ARBA00004613"/>
    </source>
</evidence>
<dbReference type="AlphaFoldDB" id="A0AAN8WHB5"/>
<feature type="chain" id="PRO_5043033094" description="MD-2-related lipid-recognition domain-containing protein" evidence="4">
    <location>
        <begin position="22"/>
        <end position="154"/>
    </location>
</feature>
<comment type="similarity">
    <text evidence="2">Belongs to the NPC2 family.</text>
</comment>
<comment type="caution">
    <text evidence="6">The sequence shown here is derived from an EMBL/GenBank/DDBJ whole genome shotgun (WGS) entry which is preliminary data.</text>
</comment>
<dbReference type="InterPro" id="IPR003172">
    <property type="entry name" value="ML_dom"/>
</dbReference>
<proteinExistence type="inferred from homology"/>
<accession>A0AAN8WHB5</accession>
<dbReference type="Pfam" id="PF02221">
    <property type="entry name" value="E1_DerP2_DerF2"/>
    <property type="match status" value="1"/>
</dbReference>
<dbReference type="Proteomes" id="UP001381693">
    <property type="component" value="Unassembled WGS sequence"/>
</dbReference>
<protein>
    <recommendedName>
        <fullName evidence="5">MD-2-related lipid-recognition domain-containing protein</fullName>
    </recommendedName>
</protein>
<sequence length="154" mass="17494">MNSRVATTATALSLIVSLISATSEEIPFSSCTADEPTPDTVTMDCEGMSHGTCILKKGQTHTLTADFSPDISSTRVNTYVAWKSWVEMPLPRENENTCHNFIECPLREGTETTFTYPLNIQNFWMRRRYPMVWKLTDMDTDETVLCFVIRIQIV</sequence>